<accession>A0A8K0JI01</accession>
<reference evidence="1" key="1">
    <citation type="submission" date="2020-04" db="EMBL/GenBank/DDBJ databases">
        <title>Analysis of mating type loci in Filobasidium floriforme.</title>
        <authorList>
            <person name="Nowrousian M."/>
        </authorList>
    </citation>
    <scope>NUCLEOTIDE SEQUENCE</scope>
    <source>
        <strain evidence="1">CBS 6242</strain>
    </source>
</reference>
<comment type="caution">
    <text evidence="1">The sequence shown here is derived from an EMBL/GenBank/DDBJ whole genome shotgun (WGS) entry which is preliminary data.</text>
</comment>
<name>A0A8K0JI01_9TREE</name>
<organism evidence="1 2">
    <name type="scientific">Filobasidium floriforme</name>
    <dbReference type="NCBI Taxonomy" id="5210"/>
    <lineage>
        <taxon>Eukaryota</taxon>
        <taxon>Fungi</taxon>
        <taxon>Dikarya</taxon>
        <taxon>Basidiomycota</taxon>
        <taxon>Agaricomycotina</taxon>
        <taxon>Tremellomycetes</taxon>
        <taxon>Filobasidiales</taxon>
        <taxon>Filobasidiaceae</taxon>
        <taxon>Filobasidium</taxon>
    </lineage>
</organism>
<evidence type="ECO:0000313" key="2">
    <source>
        <dbReference type="Proteomes" id="UP000812966"/>
    </source>
</evidence>
<gene>
    <name evidence="1" type="ORF">FFLO_05747</name>
</gene>
<evidence type="ECO:0000313" key="1">
    <source>
        <dbReference type="EMBL" id="KAG7529193.1"/>
    </source>
</evidence>
<proteinExistence type="predicted"/>
<dbReference type="Proteomes" id="UP000812966">
    <property type="component" value="Unassembled WGS sequence"/>
</dbReference>
<protein>
    <submittedName>
        <fullName evidence="1">Uncharacterized protein</fullName>
    </submittedName>
</protein>
<keyword evidence="2" id="KW-1185">Reference proteome</keyword>
<dbReference type="AlphaFoldDB" id="A0A8K0JI01"/>
<sequence length="478" mass="55434">MTNVDIHIDADNTSSASNVYHNALVRSEIIECIHHQHEQADVFSFALTSKEAYQSALRYLRRKVTFSQVIEASKRDRYAQYLESVHALVVQEHSVRLVDGQLLVGGKKQSADADIVLSLVRSYPYKTPHVFHLKGIRYMPNLRWISIECCPSDLLDPKLNLKPSIRVRVERKEIYQVGPRRIEVTSRAKGQIRRWDWETLWDPQAMQLKDDPSSAFQRWSKQAVLDTITIWPSERAAIEEEEDTDDDFGVDPVIQSLRHWKMDTRLSRLRDLYIKDQDICAETLQMILRQCPMLEQIEVSLSSDSREAEDYGLLQDLTGRWSLIDVTLRGNAKIEWLPFLRRCKRVSLLSLREVDGERFSPPSVLRCWNVSEWEDLYNEYNLDLDRVYLEDLTIDLPISGVRTCLQADTLIRFIKTNTTDQTRVHLNVAGSKVDFDVKGVTDEDDDDGSGRDVEMIRAHRAILRYAAQEREKLDRVVS</sequence>
<dbReference type="EMBL" id="JABELV010000155">
    <property type="protein sequence ID" value="KAG7529193.1"/>
    <property type="molecule type" value="Genomic_DNA"/>
</dbReference>